<organism evidence="2 3">
    <name type="scientific">Enhygromyxa salina</name>
    <dbReference type="NCBI Taxonomy" id="215803"/>
    <lineage>
        <taxon>Bacteria</taxon>
        <taxon>Pseudomonadati</taxon>
        <taxon>Myxococcota</taxon>
        <taxon>Polyangia</taxon>
        <taxon>Nannocystales</taxon>
        <taxon>Nannocystaceae</taxon>
        <taxon>Enhygromyxa</taxon>
    </lineage>
</organism>
<feature type="transmembrane region" description="Helical" evidence="1">
    <location>
        <begin position="20"/>
        <end position="40"/>
    </location>
</feature>
<gene>
    <name evidence="2" type="ORF">DB30_03246</name>
</gene>
<sequence length="253" mass="27225">MLGMDEDDRIKAPELQGRAAVVAISLVILALASGSAWGWYYAGPLGGLLGVLLGTAVGALLFTIVRAMASGQQFEEPPAPDVRELPPDQAMQVLTALMAASASGSYARLELEGGLLAEIAKARTRAKGGDLEGAMAQLRALQEEHPRSPAVPLEITRVLADHEAHDEERQRAVVTTISLAIRGGMNRLAAELYEKLDQDKRDKLELDDAVWERLAKVFAARDDSEKAAECRARVQSPSHLVDHLAEDSMVGEI</sequence>
<name>A0A0C2D7D2_9BACT</name>
<feature type="transmembrane region" description="Helical" evidence="1">
    <location>
        <begin position="46"/>
        <end position="65"/>
    </location>
</feature>
<evidence type="ECO:0000313" key="3">
    <source>
        <dbReference type="Proteomes" id="UP000031599"/>
    </source>
</evidence>
<keyword evidence="1" id="KW-0472">Membrane</keyword>
<evidence type="ECO:0000313" key="2">
    <source>
        <dbReference type="EMBL" id="KIG17545.1"/>
    </source>
</evidence>
<protein>
    <submittedName>
        <fullName evidence="2">Uncharacterized protein</fullName>
    </submittedName>
</protein>
<dbReference type="EMBL" id="JMCC02000023">
    <property type="protein sequence ID" value="KIG17545.1"/>
    <property type="molecule type" value="Genomic_DNA"/>
</dbReference>
<comment type="caution">
    <text evidence="2">The sequence shown here is derived from an EMBL/GenBank/DDBJ whole genome shotgun (WGS) entry which is preliminary data.</text>
</comment>
<reference evidence="2 3" key="1">
    <citation type="submission" date="2014-12" db="EMBL/GenBank/DDBJ databases">
        <title>Genome assembly of Enhygromyxa salina DSM 15201.</title>
        <authorList>
            <person name="Sharma G."/>
            <person name="Subramanian S."/>
        </authorList>
    </citation>
    <scope>NUCLEOTIDE SEQUENCE [LARGE SCALE GENOMIC DNA]</scope>
    <source>
        <strain evidence="2 3">DSM 15201</strain>
    </source>
</reference>
<evidence type="ECO:0000256" key="1">
    <source>
        <dbReference type="SAM" id="Phobius"/>
    </source>
</evidence>
<dbReference type="AlphaFoldDB" id="A0A0C2D7D2"/>
<proteinExistence type="predicted"/>
<keyword evidence="1" id="KW-0812">Transmembrane</keyword>
<accession>A0A0C2D7D2</accession>
<keyword evidence="1" id="KW-1133">Transmembrane helix</keyword>
<dbReference type="Proteomes" id="UP000031599">
    <property type="component" value="Unassembled WGS sequence"/>
</dbReference>